<dbReference type="Pfam" id="PF01522">
    <property type="entry name" value="Polysacc_deac_1"/>
    <property type="match status" value="1"/>
</dbReference>
<evidence type="ECO:0000256" key="1">
    <source>
        <dbReference type="ARBA" id="ARBA00004613"/>
    </source>
</evidence>
<proteinExistence type="predicted"/>
<evidence type="ECO:0000313" key="5">
    <source>
        <dbReference type="Proteomes" id="UP000244193"/>
    </source>
</evidence>
<dbReference type="OrthoDB" id="1446101at2"/>
<dbReference type="PANTHER" id="PTHR34216:SF3">
    <property type="entry name" value="POLY-BETA-1,6-N-ACETYL-D-GLUCOSAMINE N-DEACETYLASE"/>
    <property type="match status" value="1"/>
</dbReference>
<dbReference type="GO" id="GO:0005576">
    <property type="term" value="C:extracellular region"/>
    <property type="evidence" value="ECO:0007669"/>
    <property type="project" value="UniProtKB-SubCell"/>
</dbReference>
<sequence>MRLMLKASMYHYVQPFNERLPFFKNLHIEDFCTQLDYFEREFGFVRKQDFLDAFHTGKLPEGIILTFDDGLKSHYQYVLPELIKRKLWGIFYIPTAPYTHTKILDVHRIHLILGIAPATAVYRKLIAMVSDDMLPGTLVSDFREWPYHLQEDDDHTKRVKQILNYYISYEFRESVIDQLMAYFVPDDINDVHGFYLTSDETAELAREGMIIGSHTHSHPLMSKLNALQQREEIEKSFGCLERIIGKSDHRTFCYPYGGFHSFTDETERILTDQKVQYSFNVEHRDITRDDILQRPQALPRYDCNHFPFGQCRAAQHQGTVRKGGVG</sequence>
<dbReference type="AlphaFoldDB" id="A0A2S0RDS9"/>
<organism evidence="4 5">
    <name type="scientific">Flavobacterium magnum</name>
    <dbReference type="NCBI Taxonomy" id="2162713"/>
    <lineage>
        <taxon>Bacteria</taxon>
        <taxon>Pseudomonadati</taxon>
        <taxon>Bacteroidota</taxon>
        <taxon>Flavobacteriia</taxon>
        <taxon>Flavobacteriales</taxon>
        <taxon>Flavobacteriaceae</taxon>
        <taxon>Flavobacterium</taxon>
    </lineage>
</organism>
<dbReference type="GO" id="GO:0016810">
    <property type="term" value="F:hydrolase activity, acting on carbon-nitrogen (but not peptide) bonds"/>
    <property type="evidence" value="ECO:0007669"/>
    <property type="project" value="InterPro"/>
</dbReference>
<dbReference type="KEGG" id="fmg:HYN48_06670"/>
<accession>A0A2S0RDS9</accession>
<evidence type="ECO:0000259" key="3">
    <source>
        <dbReference type="PROSITE" id="PS51677"/>
    </source>
</evidence>
<dbReference type="PROSITE" id="PS51677">
    <property type="entry name" value="NODB"/>
    <property type="match status" value="1"/>
</dbReference>
<dbReference type="InterPro" id="IPR051398">
    <property type="entry name" value="Polysacch_Deacetylase"/>
</dbReference>
<dbReference type="GO" id="GO:0005975">
    <property type="term" value="P:carbohydrate metabolic process"/>
    <property type="evidence" value="ECO:0007669"/>
    <property type="project" value="InterPro"/>
</dbReference>
<comment type="subcellular location">
    <subcellularLocation>
        <location evidence="1">Secreted</location>
    </subcellularLocation>
</comment>
<dbReference type="Gene3D" id="3.20.20.370">
    <property type="entry name" value="Glycoside hydrolase/deacetylase"/>
    <property type="match status" value="1"/>
</dbReference>
<dbReference type="InterPro" id="IPR002509">
    <property type="entry name" value="NODB_dom"/>
</dbReference>
<dbReference type="InterPro" id="IPR011330">
    <property type="entry name" value="Glyco_hydro/deAcase_b/a-brl"/>
</dbReference>
<evidence type="ECO:0000313" key="4">
    <source>
        <dbReference type="EMBL" id="AWA29784.1"/>
    </source>
</evidence>
<protein>
    <submittedName>
        <fullName evidence="4">Polysaccharide deacetylase</fullName>
    </submittedName>
</protein>
<keyword evidence="5" id="KW-1185">Reference proteome</keyword>
<name>A0A2S0RDS9_9FLAO</name>
<keyword evidence="2" id="KW-0732">Signal</keyword>
<evidence type="ECO:0000256" key="2">
    <source>
        <dbReference type="ARBA" id="ARBA00022729"/>
    </source>
</evidence>
<dbReference type="PANTHER" id="PTHR34216">
    <property type="match status" value="1"/>
</dbReference>
<dbReference type="EMBL" id="CP028811">
    <property type="protein sequence ID" value="AWA29784.1"/>
    <property type="molecule type" value="Genomic_DNA"/>
</dbReference>
<gene>
    <name evidence="4" type="ORF">HYN48_06670</name>
</gene>
<dbReference type="Proteomes" id="UP000244193">
    <property type="component" value="Chromosome"/>
</dbReference>
<dbReference type="SUPFAM" id="SSF88713">
    <property type="entry name" value="Glycoside hydrolase/deacetylase"/>
    <property type="match status" value="1"/>
</dbReference>
<reference evidence="4 5" key="1">
    <citation type="submission" date="2018-04" db="EMBL/GenBank/DDBJ databases">
        <title>Genome sequencing of Flavobacterium sp. HYN0048.</title>
        <authorList>
            <person name="Yi H."/>
            <person name="Baek C."/>
        </authorList>
    </citation>
    <scope>NUCLEOTIDE SEQUENCE [LARGE SCALE GENOMIC DNA]</scope>
    <source>
        <strain evidence="4 5">HYN0048</strain>
    </source>
</reference>
<feature type="domain" description="NodB homology" evidence="3">
    <location>
        <begin position="61"/>
        <end position="326"/>
    </location>
</feature>